<keyword evidence="7 9" id="KW-0472">Membrane</keyword>
<feature type="transmembrane region" description="Helical" evidence="9">
    <location>
        <begin position="333"/>
        <end position="357"/>
    </location>
</feature>
<protein>
    <submittedName>
        <fullName evidence="11">Type II secretion system F family protein</fullName>
    </submittedName>
</protein>
<dbReference type="PROSITE" id="PS00874">
    <property type="entry name" value="T2SP_F"/>
    <property type="match status" value="1"/>
</dbReference>
<proteinExistence type="inferred from homology"/>
<dbReference type="InterPro" id="IPR018076">
    <property type="entry name" value="T2SS_GspF_dom"/>
</dbReference>
<feature type="transmembrane region" description="Helical" evidence="9">
    <location>
        <begin position="169"/>
        <end position="194"/>
    </location>
</feature>
<evidence type="ECO:0000256" key="9">
    <source>
        <dbReference type="SAM" id="Phobius"/>
    </source>
</evidence>
<keyword evidence="3 8" id="KW-0813">Transport</keyword>
<dbReference type="Gene3D" id="1.20.81.30">
    <property type="entry name" value="Type II secretion system (T2SS), domain F"/>
    <property type="match status" value="2"/>
</dbReference>
<dbReference type="PANTHER" id="PTHR30012">
    <property type="entry name" value="GENERAL SECRETION PATHWAY PROTEIN"/>
    <property type="match status" value="1"/>
</dbReference>
<dbReference type="InterPro" id="IPR003004">
    <property type="entry name" value="GspF/PilC"/>
</dbReference>
<evidence type="ECO:0000313" key="12">
    <source>
        <dbReference type="Proteomes" id="UP000473648"/>
    </source>
</evidence>
<feature type="transmembrane region" description="Helical" evidence="9">
    <location>
        <begin position="126"/>
        <end position="149"/>
    </location>
</feature>
<evidence type="ECO:0000259" key="10">
    <source>
        <dbReference type="Pfam" id="PF00482"/>
    </source>
</evidence>
<keyword evidence="5 8" id="KW-0812">Transmembrane</keyword>
<comment type="similarity">
    <text evidence="2 8">Belongs to the GSP F family.</text>
</comment>
<evidence type="ECO:0000256" key="7">
    <source>
        <dbReference type="ARBA" id="ARBA00023136"/>
    </source>
</evidence>
<evidence type="ECO:0000256" key="5">
    <source>
        <dbReference type="ARBA" id="ARBA00022692"/>
    </source>
</evidence>
<accession>A0A6L5GUE8</accession>
<keyword evidence="6 9" id="KW-1133">Transmembrane helix</keyword>
<evidence type="ECO:0000256" key="6">
    <source>
        <dbReference type="ARBA" id="ARBA00022989"/>
    </source>
</evidence>
<evidence type="ECO:0000256" key="2">
    <source>
        <dbReference type="ARBA" id="ARBA00005745"/>
    </source>
</evidence>
<dbReference type="AlphaFoldDB" id="A0A6L5GUE8"/>
<keyword evidence="4" id="KW-1003">Cell membrane</keyword>
<dbReference type="EMBL" id="VOGB01000005">
    <property type="protein sequence ID" value="MQM73692.1"/>
    <property type="molecule type" value="Genomic_DNA"/>
</dbReference>
<evidence type="ECO:0000256" key="8">
    <source>
        <dbReference type="RuleBase" id="RU003923"/>
    </source>
</evidence>
<feature type="domain" description="Type II secretion system protein GspF" evidence="10">
    <location>
        <begin position="231"/>
        <end position="350"/>
    </location>
</feature>
<dbReference type="InterPro" id="IPR001992">
    <property type="entry name" value="T2SS_GspF/T4SS_PilC_CS"/>
</dbReference>
<organism evidence="11 12">
    <name type="scientific">Candidatus Pseudoramibacter fermentans</name>
    <dbReference type="NCBI Taxonomy" id="2594427"/>
    <lineage>
        <taxon>Bacteria</taxon>
        <taxon>Bacillati</taxon>
        <taxon>Bacillota</taxon>
        <taxon>Clostridia</taxon>
        <taxon>Eubacteriales</taxon>
        <taxon>Eubacteriaceae</taxon>
        <taxon>Pseudoramibacter</taxon>
    </lineage>
</organism>
<comment type="subcellular location">
    <subcellularLocation>
        <location evidence="1 8">Cell membrane</location>
        <topology evidence="1 8">Multi-pass membrane protein</topology>
    </subcellularLocation>
</comment>
<evidence type="ECO:0000256" key="1">
    <source>
        <dbReference type="ARBA" id="ARBA00004651"/>
    </source>
</evidence>
<evidence type="ECO:0000256" key="3">
    <source>
        <dbReference type="ARBA" id="ARBA00022448"/>
    </source>
</evidence>
<reference evidence="11" key="1">
    <citation type="journal article" date="2020" name="Appl. Environ. Microbiol.">
        <title>Medium-Chain Fatty Acid Synthesis by 'Candidatus Weimeria bifida' gen. nov., sp. nov., and 'Candidatus Pseudoramibacter fermentans' sp. nov.</title>
        <authorList>
            <person name="Scarborough M.J."/>
            <person name="Myers K.S."/>
            <person name="Donohue T.J."/>
            <person name="Noguera D.R."/>
        </authorList>
    </citation>
    <scope>NUCLEOTIDE SEQUENCE</scope>
    <source>
        <strain evidence="11">EUB1.1</strain>
    </source>
</reference>
<evidence type="ECO:0000256" key="4">
    <source>
        <dbReference type="ARBA" id="ARBA00022475"/>
    </source>
</evidence>
<keyword evidence="12" id="KW-1185">Reference proteome</keyword>
<comment type="caution">
    <text evidence="11">The sequence shown here is derived from an EMBL/GenBank/DDBJ whole genome shotgun (WGS) entry which is preliminary data.</text>
</comment>
<dbReference type="Pfam" id="PF00482">
    <property type="entry name" value="T2SSF"/>
    <property type="match status" value="2"/>
</dbReference>
<dbReference type="Proteomes" id="UP000473648">
    <property type="component" value="Unassembled WGS sequence"/>
</dbReference>
<name>A0A6L5GUE8_9FIRM</name>
<sequence length="364" mass="39512">MKTLTFSFEAAQNRRRRKLNDEGLAAFCGELAVLMSSGLDLVESLKTFLDGEPRRPLKAGIESVVRAIQQGAPFSAAMADCGLGIPQLMIETLRVGETSGRLISVLERLEKYYDRLSRQKNKLIQIMIYPAIVLTMAMAVVRYLVTSVLPNLIDTLASLDLSMTAGTRMLISLNGAVADILCALAAALIALWVLHQVLPEQTAFRKGLDRLLLESPLFGRMRRLELWAAYLDMLVLALESGVDLITALVVSGKPVTNAYFKSQIDGLPEAASNGQPLSAGLAQTGLLDKGGERLIKVGEKSGALLPMLKKAGARCRKQYDRMFARFSAVLEPALIVVVGVLVGCVVISFISLLYTIYGGYAAMM</sequence>
<dbReference type="GO" id="GO:0009306">
    <property type="term" value="P:protein secretion"/>
    <property type="evidence" value="ECO:0007669"/>
    <property type="project" value="InterPro"/>
</dbReference>
<dbReference type="PRINTS" id="PR00812">
    <property type="entry name" value="BCTERIALGSPF"/>
</dbReference>
<dbReference type="InterPro" id="IPR042094">
    <property type="entry name" value="T2SS_GspF_sf"/>
</dbReference>
<feature type="domain" description="Type II secretion system protein GspF" evidence="10">
    <location>
        <begin position="27"/>
        <end position="150"/>
    </location>
</feature>
<evidence type="ECO:0000313" key="11">
    <source>
        <dbReference type="EMBL" id="MQM73692.1"/>
    </source>
</evidence>
<dbReference type="GO" id="GO:0005886">
    <property type="term" value="C:plasma membrane"/>
    <property type="evidence" value="ECO:0007669"/>
    <property type="project" value="UniProtKB-SubCell"/>
</dbReference>
<dbReference type="PANTHER" id="PTHR30012:SF0">
    <property type="entry name" value="TYPE II SECRETION SYSTEM PROTEIN F-RELATED"/>
    <property type="match status" value="1"/>
</dbReference>
<gene>
    <name evidence="11" type="ORF">FRC53_09830</name>
</gene>